<dbReference type="EMBL" id="MSCK01000001">
    <property type="protein sequence ID" value="PQJ73084.1"/>
    <property type="molecule type" value="Genomic_DNA"/>
</dbReference>
<name>A0A2P6CDU7_9FLAO</name>
<dbReference type="Pfam" id="PF00534">
    <property type="entry name" value="Glycos_transf_1"/>
    <property type="match status" value="1"/>
</dbReference>
<evidence type="ECO:0000259" key="1">
    <source>
        <dbReference type="Pfam" id="PF00534"/>
    </source>
</evidence>
<keyword evidence="3" id="KW-1185">Reference proteome</keyword>
<dbReference type="PANTHER" id="PTHR12526:SF630">
    <property type="entry name" value="GLYCOSYLTRANSFERASE"/>
    <property type="match status" value="1"/>
</dbReference>
<organism evidence="2 3">
    <name type="scientific">Polaribacter butkevichii</name>
    <dbReference type="NCBI Taxonomy" id="218490"/>
    <lineage>
        <taxon>Bacteria</taxon>
        <taxon>Pseudomonadati</taxon>
        <taxon>Bacteroidota</taxon>
        <taxon>Flavobacteriia</taxon>
        <taxon>Flavobacteriales</taxon>
        <taxon>Flavobacteriaceae</taxon>
    </lineage>
</organism>
<proteinExistence type="predicted"/>
<accession>A0A2P6CDU7</accession>
<dbReference type="AlphaFoldDB" id="A0A2P6CDU7"/>
<gene>
    <name evidence="2" type="ORF">BTO14_07355</name>
</gene>
<feature type="domain" description="Glycosyl transferase family 1" evidence="1">
    <location>
        <begin position="195"/>
        <end position="355"/>
    </location>
</feature>
<dbReference type="GO" id="GO:0016757">
    <property type="term" value="F:glycosyltransferase activity"/>
    <property type="evidence" value="ECO:0007669"/>
    <property type="project" value="InterPro"/>
</dbReference>
<evidence type="ECO:0000313" key="3">
    <source>
        <dbReference type="Proteomes" id="UP000247345"/>
    </source>
</evidence>
<dbReference type="SUPFAM" id="SSF53756">
    <property type="entry name" value="UDP-Glycosyltransferase/glycogen phosphorylase"/>
    <property type="match status" value="1"/>
</dbReference>
<dbReference type="PANTHER" id="PTHR12526">
    <property type="entry name" value="GLYCOSYLTRANSFERASE"/>
    <property type="match status" value="1"/>
</dbReference>
<comment type="caution">
    <text evidence="2">The sequence shown here is derived from an EMBL/GenBank/DDBJ whole genome shotgun (WGS) entry which is preliminary data.</text>
</comment>
<dbReference type="CDD" id="cd03820">
    <property type="entry name" value="GT4_AmsD-like"/>
    <property type="match status" value="1"/>
</dbReference>
<dbReference type="InterPro" id="IPR001296">
    <property type="entry name" value="Glyco_trans_1"/>
</dbReference>
<dbReference type="Gene3D" id="3.40.50.2000">
    <property type="entry name" value="Glycogen Phosphorylase B"/>
    <property type="match status" value="2"/>
</dbReference>
<reference evidence="2 3" key="1">
    <citation type="submission" date="2016-12" db="EMBL/GenBank/DDBJ databases">
        <title>Trade-off between light-utilization and light-protection in marine flavobacteria.</title>
        <authorList>
            <person name="Kumagai Y."/>
            <person name="Yoshizawa S."/>
            <person name="Kogure K."/>
            <person name="Iwasaki W."/>
        </authorList>
    </citation>
    <scope>NUCLEOTIDE SEQUENCE [LARGE SCALE GENOMIC DNA]</scope>
    <source>
        <strain evidence="2 3">KCTC 12100</strain>
    </source>
</reference>
<dbReference type="RefSeq" id="WP_105048750.1">
    <property type="nucleotide sequence ID" value="NZ_CP150661.1"/>
</dbReference>
<dbReference type="OrthoDB" id="9795068at2"/>
<evidence type="ECO:0000313" key="2">
    <source>
        <dbReference type="EMBL" id="PQJ73084.1"/>
    </source>
</evidence>
<protein>
    <recommendedName>
        <fullName evidence="1">Glycosyl transferase family 1 domain-containing protein</fullName>
    </recommendedName>
</protein>
<dbReference type="Proteomes" id="UP000247345">
    <property type="component" value="Unassembled WGS sequence"/>
</dbReference>
<sequence>MKIVYIIDSLENSGGMERVLTSKANWLASKKEFDVTIISRRANKDGCFFELNKNVTVDSLNLTPTNNKILNLLFKTDKNRFKKELTKKLLQLKPDITISLFGDEYEFLHTIKDGSKKILEFHFSKNYLTHLMDNIPNLSFRKFRKLYARYLQYKQQRVVLKFDKFVLLTEKDQSLWQKPSNSLVISNPLSFSSDKKSDGQQKEIIAIGRFIAQKGFDLLINAFRLITKNNPDWKLTIYGEGQDKDYLLDLINRYHLQKVILLKSPSKKIKEALLNSSILAFSSRYEGFGLVLTEAMECGLPCVAFDCECGPSEIISHKKDGYLVSDFNIDFFAKNLEYLMVNNKERLLMGQNASKNVKRFHIDKIMIKWTELFKDII</sequence>